<dbReference type="Pfam" id="PF02636">
    <property type="entry name" value="Methyltransf_28"/>
    <property type="match status" value="1"/>
</dbReference>
<keyword evidence="4" id="KW-1185">Reference proteome</keyword>
<accession>A0AAE3VLK3</accession>
<organism evidence="3 4">
    <name type="scientific">Amorphus orientalis</name>
    <dbReference type="NCBI Taxonomy" id="649198"/>
    <lineage>
        <taxon>Bacteria</taxon>
        <taxon>Pseudomonadati</taxon>
        <taxon>Pseudomonadota</taxon>
        <taxon>Alphaproteobacteria</taxon>
        <taxon>Hyphomicrobiales</taxon>
        <taxon>Amorphaceae</taxon>
        <taxon>Amorphus</taxon>
    </lineage>
</organism>
<evidence type="ECO:0000256" key="2">
    <source>
        <dbReference type="ARBA" id="ARBA00022679"/>
    </source>
</evidence>
<proteinExistence type="predicted"/>
<keyword evidence="1 3" id="KW-0489">Methyltransferase</keyword>
<reference evidence="3" key="1">
    <citation type="submission" date="2023-07" db="EMBL/GenBank/DDBJ databases">
        <title>Genomic Encyclopedia of Type Strains, Phase IV (KMG-IV): sequencing the most valuable type-strain genomes for metagenomic binning, comparative biology and taxonomic classification.</title>
        <authorList>
            <person name="Goeker M."/>
        </authorList>
    </citation>
    <scope>NUCLEOTIDE SEQUENCE</scope>
    <source>
        <strain evidence="3">DSM 21202</strain>
    </source>
</reference>
<dbReference type="PANTHER" id="PTHR12049">
    <property type="entry name" value="PROTEIN ARGININE METHYLTRANSFERASE NDUFAF7, MITOCHONDRIAL"/>
    <property type="match status" value="1"/>
</dbReference>
<evidence type="ECO:0000313" key="4">
    <source>
        <dbReference type="Proteomes" id="UP001229244"/>
    </source>
</evidence>
<dbReference type="RefSeq" id="WP_306884002.1">
    <property type="nucleotide sequence ID" value="NZ_JAUSUL010000001.1"/>
</dbReference>
<evidence type="ECO:0000313" key="3">
    <source>
        <dbReference type="EMBL" id="MDQ0314227.1"/>
    </source>
</evidence>
<dbReference type="Gene3D" id="3.40.50.12710">
    <property type="match status" value="1"/>
</dbReference>
<comment type="caution">
    <text evidence="3">The sequence shown here is derived from an EMBL/GenBank/DDBJ whole genome shotgun (WGS) entry which is preliminary data.</text>
</comment>
<keyword evidence="2" id="KW-0808">Transferase</keyword>
<dbReference type="SUPFAM" id="SSF53335">
    <property type="entry name" value="S-adenosyl-L-methionine-dependent methyltransferases"/>
    <property type="match status" value="1"/>
</dbReference>
<dbReference type="InterPro" id="IPR029063">
    <property type="entry name" value="SAM-dependent_MTases_sf"/>
</dbReference>
<dbReference type="PANTHER" id="PTHR12049:SF7">
    <property type="entry name" value="PROTEIN ARGININE METHYLTRANSFERASE NDUFAF7, MITOCHONDRIAL"/>
    <property type="match status" value="1"/>
</dbReference>
<dbReference type="Proteomes" id="UP001229244">
    <property type="component" value="Unassembled WGS sequence"/>
</dbReference>
<dbReference type="AlphaFoldDB" id="A0AAE3VLK3"/>
<sequence length="362" mass="38451">MTTPLARRLAEEIAASGPMPVARYMALCLGDPEHGYYTTRVPFGRDGDFVTAPEVSQLFGELVGAWLLTVWEQLGSPDPVRLVELGPGRGTLMADILRVARLRPAFLEAVSVDLVETSPRLRALQKETLRACPVPVAWRNAIDEVPPGPLLVVANEFFDALPIRQFVRTGDRWQERVVGLDAAGGLGFGLAPYAQDAAIPPGLDAQDGAVVEWCPAADAIMAAVSERIVAEGGAALAIDYGYQGPAFGDTLQAVRDHAYTGLLEAPGESDLTAHVDFATLARSARTAGAAIHGPLTQGEFLVALGLVDRAQRLAAGTDETGFREIEAAVRRLADVTEMGELFKVLAVTSPGVAPPAFPARPR</sequence>
<dbReference type="EMBL" id="JAUSUL010000001">
    <property type="protein sequence ID" value="MDQ0314227.1"/>
    <property type="molecule type" value="Genomic_DNA"/>
</dbReference>
<name>A0AAE3VLK3_9HYPH</name>
<dbReference type="GO" id="GO:0035243">
    <property type="term" value="F:protein-arginine omega-N symmetric methyltransferase activity"/>
    <property type="evidence" value="ECO:0007669"/>
    <property type="project" value="TreeGrafter"/>
</dbReference>
<protein>
    <submittedName>
        <fullName evidence="3">SAM-dependent MidA family methyltransferase</fullName>
    </submittedName>
</protein>
<dbReference type="InterPro" id="IPR003788">
    <property type="entry name" value="NDUFAF7"/>
</dbReference>
<dbReference type="GO" id="GO:0032259">
    <property type="term" value="P:methylation"/>
    <property type="evidence" value="ECO:0007669"/>
    <property type="project" value="UniProtKB-KW"/>
</dbReference>
<dbReference type="InterPro" id="IPR038375">
    <property type="entry name" value="NDUFAF7_sf"/>
</dbReference>
<evidence type="ECO:0000256" key="1">
    <source>
        <dbReference type="ARBA" id="ARBA00022603"/>
    </source>
</evidence>
<gene>
    <name evidence="3" type="ORF">J2S73_000664</name>
</gene>